<dbReference type="CDD" id="cd03801">
    <property type="entry name" value="GT4_PimA-like"/>
    <property type="match status" value="1"/>
</dbReference>
<dbReference type="InterPro" id="IPR028098">
    <property type="entry name" value="Glyco_trans_4-like_N"/>
</dbReference>
<dbReference type="AlphaFoldDB" id="A0A9W5VWE5"/>
<name>A0A9W5VWE5_9ACTO</name>
<evidence type="ECO:0000313" key="5">
    <source>
        <dbReference type="EMBL" id="EPD30828.1"/>
    </source>
</evidence>
<dbReference type="RefSeq" id="WP_016443940.1">
    <property type="nucleotide sequence ID" value="NZ_KE150266.1"/>
</dbReference>
<dbReference type="SUPFAM" id="SSF53756">
    <property type="entry name" value="UDP-Glycosyltransferase/glycogen phosphorylase"/>
    <property type="match status" value="1"/>
</dbReference>
<dbReference type="GO" id="GO:0016757">
    <property type="term" value="F:glycosyltransferase activity"/>
    <property type="evidence" value="ECO:0007669"/>
    <property type="project" value="UniProtKB-KW"/>
</dbReference>
<evidence type="ECO:0000259" key="4">
    <source>
        <dbReference type="Pfam" id="PF13439"/>
    </source>
</evidence>
<dbReference type="Proteomes" id="UP000014387">
    <property type="component" value="Unassembled WGS sequence"/>
</dbReference>
<sequence>MHVLWTPSWYPTLEFPLNGHFFAEALETLQKHGHEVGVYYLNPKSFWQQGNYYLQFDYNKRVLRQDVRTVPRGILPGDYKLIKRHAIEAAQAYAKRWSKPDIIHAQSVFPGVLTAQVMAEYWNIPFGITEHRGSTLEANEKNPRFRAIKRAVQDADFRLAVSPNFAAELGEKYATEFGVGTLPVPQMFYEYPLHEKVPGKTRFVHISSLDRWKRVEETIVAFKELLNEGYDVSLDIIGGSESRCEQVHAFAQQIGVAGAVNLLGQVSRDELPQMLSTKDVLVLVSSSETAGMVFAEAQALGLPVIASASFGGAHMMQEETGILVPIDDHQALVSAMRDFASGSVIKEPEEVRRVAYERFSGEAYAKLHTSIYQQALSARGEVEA</sequence>
<reference evidence="5 6" key="1">
    <citation type="submission" date="2013-05" db="EMBL/GenBank/DDBJ databases">
        <title>The Genome Sequence of Actinomyces europaeus ACS-120-V-COL10B.</title>
        <authorList>
            <consortium name="The Broad Institute Genomics Platform"/>
            <person name="Earl A."/>
            <person name="Ward D."/>
            <person name="Feldgarden M."/>
            <person name="Gevers D."/>
            <person name="Saerens B."/>
            <person name="Vaneechoutte M."/>
            <person name="Walker B."/>
            <person name="Young S."/>
            <person name="Zeng Q."/>
            <person name="Gargeya S."/>
            <person name="Fitzgerald M."/>
            <person name="Haas B."/>
            <person name="Abouelleil A."/>
            <person name="Allen A.W."/>
            <person name="Alvarado L."/>
            <person name="Arachchi H.M."/>
            <person name="Berlin A.M."/>
            <person name="Chapman S.B."/>
            <person name="Gainer-Dewar J."/>
            <person name="Goldberg J."/>
            <person name="Griggs A."/>
            <person name="Gujja S."/>
            <person name="Hansen M."/>
            <person name="Howarth C."/>
            <person name="Imamovic A."/>
            <person name="Ireland A."/>
            <person name="Larimer J."/>
            <person name="McCowan C."/>
            <person name="Murphy C."/>
            <person name="Pearson M."/>
            <person name="Poon T.W."/>
            <person name="Priest M."/>
            <person name="Roberts A."/>
            <person name="Saif S."/>
            <person name="Shea T."/>
            <person name="Sisk P."/>
            <person name="Sykes S."/>
            <person name="Wortman J."/>
            <person name="Nusbaum C."/>
            <person name="Birren B."/>
        </authorList>
    </citation>
    <scope>NUCLEOTIDE SEQUENCE [LARGE SCALE GENOMIC DNA]</scope>
    <source>
        <strain evidence="5 6">ACS-120-V-Col10b</strain>
    </source>
</reference>
<keyword evidence="1" id="KW-0328">Glycosyltransferase</keyword>
<evidence type="ECO:0000259" key="3">
    <source>
        <dbReference type="Pfam" id="PF00534"/>
    </source>
</evidence>
<evidence type="ECO:0008006" key="7">
    <source>
        <dbReference type="Google" id="ProtNLM"/>
    </source>
</evidence>
<comment type="caution">
    <text evidence="5">The sequence shown here is derived from an EMBL/GenBank/DDBJ whole genome shotgun (WGS) entry which is preliminary data.</text>
</comment>
<organism evidence="5 6">
    <name type="scientific">Gleimia europaea ACS-120-V-Col10b</name>
    <dbReference type="NCBI Taxonomy" id="883069"/>
    <lineage>
        <taxon>Bacteria</taxon>
        <taxon>Bacillati</taxon>
        <taxon>Actinomycetota</taxon>
        <taxon>Actinomycetes</taxon>
        <taxon>Actinomycetales</taxon>
        <taxon>Actinomycetaceae</taxon>
        <taxon>Gleimia</taxon>
    </lineage>
</organism>
<dbReference type="InterPro" id="IPR001296">
    <property type="entry name" value="Glyco_trans_1"/>
</dbReference>
<evidence type="ECO:0000256" key="1">
    <source>
        <dbReference type="ARBA" id="ARBA00022676"/>
    </source>
</evidence>
<dbReference type="OrthoDB" id="506201at2"/>
<proteinExistence type="predicted"/>
<dbReference type="EMBL" id="AGWN01000001">
    <property type="protein sequence ID" value="EPD30828.1"/>
    <property type="molecule type" value="Genomic_DNA"/>
</dbReference>
<evidence type="ECO:0000313" key="6">
    <source>
        <dbReference type="Proteomes" id="UP000014387"/>
    </source>
</evidence>
<feature type="domain" description="Glycosyl transferase family 1" evidence="3">
    <location>
        <begin position="197"/>
        <end position="355"/>
    </location>
</feature>
<protein>
    <recommendedName>
        <fullName evidence="7">Glycosyltransferase subfamily 4-like N-terminal domain-containing protein</fullName>
    </recommendedName>
</protein>
<dbReference type="Gene3D" id="3.40.50.2000">
    <property type="entry name" value="Glycogen Phosphorylase B"/>
    <property type="match status" value="2"/>
</dbReference>
<gene>
    <name evidence="5" type="ORF">HMPREF9238_00583</name>
</gene>
<keyword evidence="6" id="KW-1185">Reference proteome</keyword>
<feature type="domain" description="Glycosyltransferase subfamily 4-like N-terminal" evidence="4">
    <location>
        <begin position="23"/>
        <end position="173"/>
    </location>
</feature>
<dbReference type="Pfam" id="PF00534">
    <property type="entry name" value="Glycos_transf_1"/>
    <property type="match status" value="1"/>
</dbReference>
<evidence type="ECO:0000256" key="2">
    <source>
        <dbReference type="ARBA" id="ARBA00022679"/>
    </source>
</evidence>
<dbReference type="PANTHER" id="PTHR12526">
    <property type="entry name" value="GLYCOSYLTRANSFERASE"/>
    <property type="match status" value="1"/>
</dbReference>
<keyword evidence="2" id="KW-0808">Transferase</keyword>
<dbReference type="Pfam" id="PF13439">
    <property type="entry name" value="Glyco_transf_4"/>
    <property type="match status" value="1"/>
</dbReference>
<accession>A0A9W5VWE5</accession>